<dbReference type="PANTHER" id="PTHR10366">
    <property type="entry name" value="NAD DEPENDENT EPIMERASE/DEHYDRATASE"/>
    <property type="match status" value="1"/>
</dbReference>
<dbReference type="PANTHER" id="PTHR10366:SF564">
    <property type="entry name" value="STEROL-4-ALPHA-CARBOXYLATE 3-DEHYDROGENASE, DECARBOXYLATING"/>
    <property type="match status" value="1"/>
</dbReference>
<gene>
    <name evidence="4" type="ORF">LZC94_00895</name>
</gene>
<keyword evidence="5" id="KW-1185">Reference proteome</keyword>
<comment type="similarity">
    <text evidence="2">Belongs to the NAD(P)-dependent epimerase/dehydratase family. Dihydroflavonol-4-reductase subfamily.</text>
</comment>
<dbReference type="RefSeq" id="WP_394825470.1">
    <property type="nucleotide sequence ID" value="NZ_CP089984.1"/>
</dbReference>
<keyword evidence="1" id="KW-0560">Oxidoreductase</keyword>
<evidence type="ECO:0000256" key="1">
    <source>
        <dbReference type="ARBA" id="ARBA00023002"/>
    </source>
</evidence>
<evidence type="ECO:0000256" key="2">
    <source>
        <dbReference type="ARBA" id="ARBA00023445"/>
    </source>
</evidence>
<dbReference type="EMBL" id="CP089984">
    <property type="protein sequence ID" value="WXB15836.1"/>
    <property type="molecule type" value="Genomic_DNA"/>
</dbReference>
<organism evidence="4 5">
    <name type="scientific">Pendulispora albinea</name>
    <dbReference type="NCBI Taxonomy" id="2741071"/>
    <lineage>
        <taxon>Bacteria</taxon>
        <taxon>Pseudomonadati</taxon>
        <taxon>Myxococcota</taxon>
        <taxon>Myxococcia</taxon>
        <taxon>Myxococcales</taxon>
        <taxon>Sorangiineae</taxon>
        <taxon>Pendulisporaceae</taxon>
        <taxon>Pendulispora</taxon>
    </lineage>
</organism>
<evidence type="ECO:0000313" key="4">
    <source>
        <dbReference type="EMBL" id="WXB15836.1"/>
    </source>
</evidence>
<proteinExistence type="inferred from homology"/>
<sequence>MQALDDRPPVVVTGATGFIAQHCIATLLARGHRVRGTVRRAASVESVRDVLAKHADVSRLEFAMADLDRDHGWTDALRGYRYVMHLASPLPARPPKHEDELIVPAREGTLRVLRAAHAVGVKRVVLTSSLSAVIFTKDRTARTHSEKDWSDDENLGAYDKSKTLAERAAWEFVLASRGAMELVAINPGLVLGPLLGGDPSASAEVVRRLLAREVPGSPRIGWAIADVRDVADAHVAAMFTPEAANQRFCCASGHAWMPDIARMLHQHFAPRGYRVPTRTLPDLVLRAMAFVDPSLRTVTHKLGRRVDVSTEKITRVLNWKPRSIHHAVIDMGESLIAHRLVSASV</sequence>
<evidence type="ECO:0000259" key="3">
    <source>
        <dbReference type="Pfam" id="PF01370"/>
    </source>
</evidence>
<reference evidence="4 5" key="1">
    <citation type="submission" date="2021-12" db="EMBL/GenBank/DDBJ databases">
        <title>Discovery of the Pendulisporaceae a myxobacterial family with distinct sporulation behavior and unique specialized metabolism.</title>
        <authorList>
            <person name="Garcia R."/>
            <person name="Popoff A."/>
            <person name="Bader C.D."/>
            <person name="Loehr J."/>
            <person name="Walesch S."/>
            <person name="Walt C."/>
            <person name="Boldt J."/>
            <person name="Bunk B."/>
            <person name="Haeckl F.J.F.P.J."/>
            <person name="Gunesch A.P."/>
            <person name="Birkelbach J."/>
            <person name="Nuebel U."/>
            <person name="Pietschmann T."/>
            <person name="Bach T."/>
            <person name="Mueller R."/>
        </authorList>
    </citation>
    <scope>NUCLEOTIDE SEQUENCE [LARGE SCALE GENOMIC DNA]</scope>
    <source>
        <strain evidence="4 5">MSr11954</strain>
    </source>
</reference>
<name>A0ABZ2M3E3_9BACT</name>
<dbReference type="SUPFAM" id="SSF51735">
    <property type="entry name" value="NAD(P)-binding Rossmann-fold domains"/>
    <property type="match status" value="1"/>
</dbReference>
<feature type="domain" description="NAD-dependent epimerase/dehydratase" evidence="3">
    <location>
        <begin position="10"/>
        <end position="244"/>
    </location>
</feature>
<dbReference type="InterPro" id="IPR001509">
    <property type="entry name" value="Epimerase_deHydtase"/>
</dbReference>
<accession>A0ABZ2M3E3</accession>
<protein>
    <submittedName>
        <fullName evidence="4">NAD-dependent epimerase/dehydratase family protein</fullName>
    </submittedName>
</protein>
<dbReference type="Proteomes" id="UP001370348">
    <property type="component" value="Chromosome"/>
</dbReference>
<dbReference type="InterPro" id="IPR036291">
    <property type="entry name" value="NAD(P)-bd_dom_sf"/>
</dbReference>
<dbReference type="Gene3D" id="3.40.50.720">
    <property type="entry name" value="NAD(P)-binding Rossmann-like Domain"/>
    <property type="match status" value="1"/>
</dbReference>
<evidence type="ECO:0000313" key="5">
    <source>
        <dbReference type="Proteomes" id="UP001370348"/>
    </source>
</evidence>
<dbReference type="Pfam" id="PF01370">
    <property type="entry name" value="Epimerase"/>
    <property type="match status" value="1"/>
</dbReference>
<dbReference type="InterPro" id="IPR050425">
    <property type="entry name" value="NAD(P)_dehydrat-like"/>
</dbReference>